<keyword evidence="6 9" id="KW-1133">Transmembrane helix</keyword>
<evidence type="ECO:0000256" key="8">
    <source>
        <dbReference type="ARBA" id="ARBA00023136"/>
    </source>
</evidence>
<keyword evidence="12" id="KW-1185">Reference proteome</keyword>
<dbReference type="Pfam" id="PF02080">
    <property type="entry name" value="TrkA_C"/>
    <property type="match status" value="2"/>
</dbReference>
<name>A0A0R2AB12_9LACO</name>
<keyword evidence="4" id="KW-1003">Cell membrane</keyword>
<evidence type="ECO:0000313" key="11">
    <source>
        <dbReference type="EMBL" id="KRM64031.1"/>
    </source>
</evidence>
<dbReference type="PROSITE" id="PS51202">
    <property type="entry name" value="RCK_C"/>
    <property type="match status" value="2"/>
</dbReference>
<dbReference type="Gene3D" id="1.20.1530.20">
    <property type="match status" value="1"/>
</dbReference>
<evidence type="ECO:0000259" key="10">
    <source>
        <dbReference type="PROSITE" id="PS51202"/>
    </source>
</evidence>
<evidence type="ECO:0000256" key="7">
    <source>
        <dbReference type="ARBA" id="ARBA00023065"/>
    </source>
</evidence>
<keyword evidence="7" id="KW-0406">Ion transport</keyword>
<comment type="caution">
    <text evidence="11">The sequence shown here is derived from an EMBL/GenBank/DDBJ whole genome shotgun (WGS) entry which is preliminary data.</text>
</comment>
<keyword evidence="2" id="KW-0813">Transport</keyword>
<feature type="transmembrane region" description="Helical" evidence="9">
    <location>
        <begin position="306"/>
        <end position="330"/>
    </location>
</feature>
<dbReference type="Proteomes" id="UP000051008">
    <property type="component" value="Unassembled WGS sequence"/>
</dbReference>
<dbReference type="AlphaFoldDB" id="A0A0R2AB12"/>
<dbReference type="InterPro" id="IPR038770">
    <property type="entry name" value="Na+/solute_symporter_sf"/>
</dbReference>
<evidence type="ECO:0000313" key="12">
    <source>
        <dbReference type="Proteomes" id="UP000051008"/>
    </source>
</evidence>
<evidence type="ECO:0000256" key="1">
    <source>
        <dbReference type="ARBA" id="ARBA00004651"/>
    </source>
</evidence>
<feature type="transmembrane region" description="Helical" evidence="9">
    <location>
        <begin position="130"/>
        <end position="149"/>
    </location>
</feature>
<keyword evidence="8 9" id="KW-0472">Membrane</keyword>
<sequence length="542" mass="59349">MLKRESILGMVNFMATSVFFGALVILLAVLAEKFAGKFKLPALILFMFIGMLFGSDGLFKIPFSNYRLADQICSLALVFIMFYGGFNTKWKVAKSSAPKSLLLSTLGVIITAGITTVLAVYLLHFKLLEALLIGAVLSSTDAASVFAILHQQKVNLKYNTASLLELESGSNDPVAYLLTALIIGFITGAKQVNIPLEILLQVSMGLWWGFILAKLAVYLLTQTNLIAEGLETIFLMGMMLLCYALTEVTAGNVFLSIYLLGLIIGNAQIANKQVIIPFLHGITSLAQILIFFLLGLLTFPHRMLEIIPTALIIAIIITFIARPLAVFTLLLPFKAKINQCLLVAWAGLRGAASSVFAIFALAHGVSLNYDLFHIVFLVSLFSIALQGSLLPWVATKLDMIDESDDIRKTFNDYQAESAITLMRLFVPKDHPWVNRPIKDVHLPSGSLALMIKRNSKTIITKGDTIILGGDILILSVPAYETKGNETLNEINIDANHPWAGQKIATLNLPDNMLIALIIRGEENLIPDGNTVIEPSDTVVLYH</sequence>
<dbReference type="GO" id="GO:0005886">
    <property type="term" value="C:plasma membrane"/>
    <property type="evidence" value="ECO:0007669"/>
    <property type="project" value="UniProtKB-SubCell"/>
</dbReference>
<accession>A0A0R2AB12</accession>
<feature type="transmembrane region" description="Helical" evidence="9">
    <location>
        <begin position="233"/>
        <end position="262"/>
    </location>
</feature>
<dbReference type="NCBIfam" id="NF003716">
    <property type="entry name" value="PRK05326.1-3"/>
    <property type="match status" value="1"/>
</dbReference>
<organism evidence="11 12">
    <name type="scientific">Ligilactobacillus agilis DSM 20509</name>
    <dbReference type="NCBI Taxonomy" id="1423718"/>
    <lineage>
        <taxon>Bacteria</taxon>
        <taxon>Bacillati</taxon>
        <taxon>Bacillota</taxon>
        <taxon>Bacilli</taxon>
        <taxon>Lactobacillales</taxon>
        <taxon>Lactobacillaceae</taxon>
        <taxon>Ligilactobacillus</taxon>
    </lineage>
</organism>
<feature type="transmembrane region" description="Helical" evidence="9">
    <location>
        <begin position="371"/>
        <end position="393"/>
    </location>
</feature>
<feature type="transmembrane region" description="Helical" evidence="9">
    <location>
        <begin position="342"/>
        <end position="365"/>
    </location>
</feature>
<evidence type="ECO:0000256" key="2">
    <source>
        <dbReference type="ARBA" id="ARBA00022448"/>
    </source>
</evidence>
<dbReference type="Gene3D" id="3.30.70.1450">
    <property type="entry name" value="Regulator of K+ conductance, C-terminal domain"/>
    <property type="match status" value="2"/>
</dbReference>
<dbReference type="EMBL" id="AYYP01000044">
    <property type="protein sequence ID" value="KRM64031.1"/>
    <property type="molecule type" value="Genomic_DNA"/>
</dbReference>
<comment type="subcellular location">
    <subcellularLocation>
        <location evidence="1">Cell membrane</location>
        <topology evidence="1">Multi-pass membrane protein</topology>
    </subcellularLocation>
</comment>
<dbReference type="GO" id="GO:1902600">
    <property type="term" value="P:proton transmembrane transport"/>
    <property type="evidence" value="ECO:0007669"/>
    <property type="project" value="InterPro"/>
</dbReference>
<evidence type="ECO:0000256" key="4">
    <source>
        <dbReference type="ARBA" id="ARBA00022475"/>
    </source>
</evidence>
<dbReference type="InterPro" id="IPR006037">
    <property type="entry name" value="RCK_C"/>
</dbReference>
<feature type="domain" description="RCK C-terminal" evidence="10">
    <location>
        <begin position="474"/>
        <end position="542"/>
    </location>
</feature>
<feature type="transmembrane region" description="Helical" evidence="9">
    <location>
        <begin position="68"/>
        <end position="86"/>
    </location>
</feature>
<dbReference type="SUPFAM" id="SSF116726">
    <property type="entry name" value="TrkA C-terminal domain-like"/>
    <property type="match status" value="2"/>
</dbReference>
<keyword evidence="3" id="KW-0050">Antiport</keyword>
<proteinExistence type="predicted"/>
<dbReference type="NCBIfam" id="NF003715">
    <property type="entry name" value="PRK05326.1-2"/>
    <property type="match status" value="1"/>
</dbReference>
<protein>
    <recommendedName>
        <fullName evidence="10">RCK C-terminal domain-containing protein</fullName>
    </recommendedName>
</protein>
<dbReference type="GO" id="GO:0008324">
    <property type="term" value="F:monoatomic cation transmembrane transporter activity"/>
    <property type="evidence" value="ECO:0007669"/>
    <property type="project" value="InterPro"/>
</dbReference>
<keyword evidence="5 9" id="KW-0812">Transmembrane</keyword>
<dbReference type="PANTHER" id="PTHR32507">
    <property type="entry name" value="NA(+)/H(+) ANTIPORTER 1"/>
    <property type="match status" value="1"/>
</dbReference>
<dbReference type="GO" id="GO:0006813">
    <property type="term" value="P:potassium ion transport"/>
    <property type="evidence" value="ECO:0007669"/>
    <property type="project" value="InterPro"/>
</dbReference>
<dbReference type="GO" id="GO:0015297">
    <property type="term" value="F:antiporter activity"/>
    <property type="evidence" value="ECO:0007669"/>
    <property type="project" value="UniProtKB-KW"/>
</dbReference>
<feature type="transmembrane region" description="Helical" evidence="9">
    <location>
        <begin position="42"/>
        <end position="61"/>
    </location>
</feature>
<evidence type="ECO:0000256" key="9">
    <source>
        <dbReference type="SAM" id="Phobius"/>
    </source>
</evidence>
<feature type="domain" description="RCK C-terminal" evidence="10">
    <location>
        <begin position="408"/>
        <end position="473"/>
    </location>
</feature>
<dbReference type="InterPro" id="IPR036721">
    <property type="entry name" value="RCK_C_sf"/>
</dbReference>
<dbReference type="InterPro" id="IPR006153">
    <property type="entry name" value="Cation/H_exchanger_TM"/>
</dbReference>
<dbReference type="Pfam" id="PF00999">
    <property type="entry name" value="Na_H_Exchanger"/>
    <property type="match status" value="1"/>
</dbReference>
<feature type="transmembrane region" description="Helical" evidence="9">
    <location>
        <begin position="199"/>
        <end position="221"/>
    </location>
</feature>
<reference evidence="11 12" key="1">
    <citation type="journal article" date="2015" name="Genome Announc.">
        <title>Expanding the biotechnology potential of lactobacilli through comparative genomics of 213 strains and associated genera.</title>
        <authorList>
            <person name="Sun Z."/>
            <person name="Harris H.M."/>
            <person name="McCann A."/>
            <person name="Guo C."/>
            <person name="Argimon S."/>
            <person name="Zhang W."/>
            <person name="Yang X."/>
            <person name="Jeffery I.B."/>
            <person name="Cooney J.C."/>
            <person name="Kagawa T.F."/>
            <person name="Liu W."/>
            <person name="Song Y."/>
            <person name="Salvetti E."/>
            <person name="Wrobel A."/>
            <person name="Rasinkangas P."/>
            <person name="Parkhill J."/>
            <person name="Rea M.C."/>
            <person name="O'Sullivan O."/>
            <person name="Ritari J."/>
            <person name="Douillard F.P."/>
            <person name="Paul Ross R."/>
            <person name="Yang R."/>
            <person name="Briner A.E."/>
            <person name="Felis G.E."/>
            <person name="de Vos W.M."/>
            <person name="Barrangou R."/>
            <person name="Klaenhammer T.R."/>
            <person name="Caufield P.W."/>
            <person name="Cui Y."/>
            <person name="Zhang H."/>
            <person name="O'Toole P.W."/>
        </authorList>
    </citation>
    <scope>NUCLEOTIDE SEQUENCE [LARGE SCALE GENOMIC DNA]</scope>
    <source>
        <strain evidence="11 12">DSM 20509</strain>
    </source>
</reference>
<feature type="transmembrane region" description="Helical" evidence="9">
    <location>
        <begin position="101"/>
        <end position="123"/>
    </location>
</feature>
<evidence type="ECO:0000256" key="3">
    <source>
        <dbReference type="ARBA" id="ARBA00022449"/>
    </source>
</evidence>
<dbReference type="PANTHER" id="PTHR32507:SF7">
    <property type="entry name" value="K(+)_H(+) ANTIPORTER NHAP2"/>
    <property type="match status" value="1"/>
</dbReference>
<evidence type="ECO:0000256" key="6">
    <source>
        <dbReference type="ARBA" id="ARBA00022989"/>
    </source>
</evidence>
<gene>
    <name evidence="11" type="ORF">FC14_GL000041</name>
</gene>
<feature type="transmembrane region" description="Helical" evidence="9">
    <location>
        <begin position="7"/>
        <end position="30"/>
    </location>
</feature>
<dbReference type="PATRIC" id="fig|1423718.3.peg.43"/>
<feature type="transmembrane region" description="Helical" evidence="9">
    <location>
        <begin position="174"/>
        <end position="192"/>
    </location>
</feature>
<feature type="transmembrane region" description="Helical" evidence="9">
    <location>
        <begin position="274"/>
        <end position="294"/>
    </location>
</feature>
<evidence type="ECO:0000256" key="5">
    <source>
        <dbReference type="ARBA" id="ARBA00022692"/>
    </source>
</evidence>